<keyword evidence="3" id="KW-1185">Reference proteome</keyword>
<protein>
    <recommendedName>
        <fullName evidence="4">DUF3817 domain-containing protein</fullName>
    </recommendedName>
</protein>
<sequence>MQNKRLKWTVWSSILLSLIFTIIGLSILIRYELGSLDKPMIMLYLVISFYSLHFIMGLIEIFLIKLPMNTKRIIFFIFGLLLPPVLICFDIWLLLLPPTEFVKKLSKNNVKL</sequence>
<evidence type="ECO:0000256" key="1">
    <source>
        <dbReference type="SAM" id="Phobius"/>
    </source>
</evidence>
<evidence type="ECO:0000313" key="3">
    <source>
        <dbReference type="Proteomes" id="UP000316851"/>
    </source>
</evidence>
<keyword evidence="1" id="KW-0472">Membrane</keyword>
<dbReference type="EMBL" id="VHHP01000002">
    <property type="protein sequence ID" value="TPR54346.1"/>
    <property type="molecule type" value="Genomic_DNA"/>
</dbReference>
<gene>
    <name evidence="2" type="ORF">FJR74_01050</name>
</gene>
<accession>A0ABY2Z2K4</accession>
<feature type="transmembrane region" description="Helical" evidence="1">
    <location>
        <begin position="73"/>
        <end position="95"/>
    </location>
</feature>
<keyword evidence="1" id="KW-0812">Transmembrane</keyword>
<organism evidence="2 3">
    <name type="scientific">Metamycoplasma neophronis</name>
    <dbReference type="NCBI Taxonomy" id="872983"/>
    <lineage>
        <taxon>Bacteria</taxon>
        <taxon>Bacillati</taxon>
        <taxon>Mycoplasmatota</taxon>
        <taxon>Mycoplasmoidales</taxon>
        <taxon>Metamycoplasmataceae</taxon>
        <taxon>Metamycoplasma</taxon>
    </lineage>
</organism>
<reference evidence="2" key="1">
    <citation type="submission" date="2019-06" db="EMBL/GenBank/DDBJ databases">
        <title>Mycoplasma neophronis type strain whole genome sequence.</title>
        <authorList>
            <person name="Spergser J."/>
        </authorList>
    </citation>
    <scope>NUCLEOTIDE SEQUENCE [LARGE SCALE GENOMIC DNA]</scope>
    <source>
        <strain evidence="2">DSM 24097</strain>
    </source>
</reference>
<evidence type="ECO:0008006" key="4">
    <source>
        <dbReference type="Google" id="ProtNLM"/>
    </source>
</evidence>
<comment type="caution">
    <text evidence="2">The sequence shown here is derived from an EMBL/GenBank/DDBJ whole genome shotgun (WGS) entry which is preliminary data.</text>
</comment>
<dbReference type="RefSeq" id="WP_140914692.1">
    <property type="nucleotide sequence ID" value="NZ_VHHP01000002.1"/>
</dbReference>
<name>A0ABY2Z2K4_9BACT</name>
<feature type="transmembrane region" description="Helical" evidence="1">
    <location>
        <begin position="41"/>
        <end position="64"/>
    </location>
</feature>
<keyword evidence="1" id="KW-1133">Transmembrane helix</keyword>
<evidence type="ECO:0000313" key="2">
    <source>
        <dbReference type="EMBL" id="TPR54346.1"/>
    </source>
</evidence>
<proteinExistence type="predicted"/>
<feature type="transmembrane region" description="Helical" evidence="1">
    <location>
        <begin position="9"/>
        <end position="29"/>
    </location>
</feature>
<dbReference type="Proteomes" id="UP000316851">
    <property type="component" value="Unassembled WGS sequence"/>
</dbReference>